<sequence>MADTQNATNNNENESAETMQINPQRAKQLVENVTAITKRIEAANKSNRNIRLIAVSKLKPASDILALHQPQPQPQTPAASPPSSPAQPFQTHFGENYVQELLEKSRLLPRSIRWHFIGGLQSNKCKQLAEQIPNLWCVSSVDSIKKCNELEKGRKALLSSSSSSSPSPTTTTTSSSSSTATEPDKLRIMVQINTSGEESKSGVEPADALPLCQHIINNCPSLHLAGFMTIGAIARSHATTPENENEDFVALRRVRADVAKGLGWDETKLELSMGMSADFEGAIAQGSDEVRVGSQIFGERPPKKDAVV</sequence>
<dbReference type="HAMAP" id="MF_02087">
    <property type="entry name" value="PLP_homeostasis"/>
    <property type="match status" value="1"/>
</dbReference>
<organism evidence="6 7">
    <name type="scientific">Periconia macrospinosa</name>
    <dbReference type="NCBI Taxonomy" id="97972"/>
    <lineage>
        <taxon>Eukaryota</taxon>
        <taxon>Fungi</taxon>
        <taxon>Dikarya</taxon>
        <taxon>Ascomycota</taxon>
        <taxon>Pezizomycotina</taxon>
        <taxon>Dothideomycetes</taxon>
        <taxon>Pleosporomycetidae</taxon>
        <taxon>Pleosporales</taxon>
        <taxon>Massarineae</taxon>
        <taxon>Periconiaceae</taxon>
        <taxon>Periconia</taxon>
    </lineage>
</organism>
<evidence type="ECO:0000256" key="2">
    <source>
        <dbReference type="HAMAP-Rule" id="MF_03225"/>
    </source>
</evidence>
<dbReference type="SUPFAM" id="SSF51419">
    <property type="entry name" value="PLP-binding barrel"/>
    <property type="match status" value="1"/>
</dbReference>
<dbReference type="OrthoDB" id="10264196at2759"/>
<dbReference type="STRING" id="97972.A0A2V1DM08"/>
<dbReference type="GO" id="GO:0030170">
    <property type="term" value="F:pyridoxal phosphate binding"/>
    <property type="evidence" value="ECO:0007669"/>
    <property type="project" value="UniProtKB-UniRule"/>
</dbReference>
<dbReference type="CDD" id="cd06822">
    <property type="entry name" value="PLPDE_III_YBL036c_euk"/>
    <property type="match status" value="1"/>
</dbReference>
<name>A0A2V1DM08_9PLEO</name>
<keyword evidence="1 2" id="KW-0663">Pyridoxal phosphate</keyword>
<dbReference type="Proteomes" id="UP000244855">
    <property type="component" value="Unassembled WGS sequence"/>
</dbReference>
<evidence type="ECO:0000256" key="3">
    <source>
        <dbReference type="RuleBase" id="RU004514"/>
    </source>
</evidence>
<dbReference type="EMBL" id="KZ805408">
    <property type="protein sequence ID" value="PVH98673.1"/>
    <property type="molecule type" value="Genomic_DNA"/>
</dbReference>
<feature type="region of interest" description="Disordered" evidence="4">
    <location>
        <begin position="158"/>
        <end position="186"/>
    </location>
</feature>
<evidence type="ECO:0000256" key="4">
    <source>
        <dbReference type="SAM" id="MobiDB-lite"/>
    </source>
</evidence>
<reference evidence="6 7" key="1">
    <citation type="journal article" date="2018" name="Sci. Rep.">
        <title>Comparative genomics provides insights into the lifestyle and reveals functional heterogeneity of dark septate endophytic fungi.</title>
        <authorList>
            <person name="Knapp D.G."/>
            <person name="Nemeth J.B."/>
            <person name="Barry K."/>
            <person name="Hainaut M."/>
            <person name="Henrissat B."/>
            <person name="Johnson J."/>
            <person name="Kuo A."/>
            <person name="Lim J.H.P."/>
            <person name="Lipzen A."/>
            <person name="Nolan M."/>
            <person name="Ohm R.A."/>
            <person name="Tamas L."/>
            <person name="Grigoriev I.V."/>
            <person name="Spatafora J.W."/>
            <person name="Nagy L.G."/>
            <person name="Kovacs G.M."/>
        </authorList>
    </citation>
    <scope>NUCLEOTIDE SEQUENCE [LARGE SCALE GENOMIC DNA]</scope>
    <source>
        <strain evidence="6 7">DSE2036</strain>
    </source>
</reference>
<protein>
    <recommendedName>
        <fullName evidence="2">Pyridoxal phosphate homeostasis protein</fullName>
        <shortName evidence="2">PLP homeostasis protein</shortName>
    </recommendedName>
</protein>
<comment type="similarity">
    <text evidence="2 3">Belongs to the pyridoxal phosphate-binding protein YggS/PROSC family.</text>
</comment>
<evidence type="ECO:0000256" key="1">
    <source>
        <dbReference type="ARBA" id="ARBA00022898"/>
    </source>
</evidence>
<gene>
    <name evidence="6" type="ORF">DM02DRAFT_615611</name>
</gene>
<dbReference type="InterPro" id="IPR029066">
    <property type="entry name" value="PLP-binding_barrel"/>
</dbReference>
<dbReference type="PANTHER" id="PTHR10146:SF14">
    <property type="entry name" value="PYRIDOXAL PHOSPHATE HOMEOSTASIS PROTEIN"/>
    <property type="match status" value="1"/>
</dbReference>
<feature type="modified residue" description="N6-(pyridoxal phosphate)lysine" evidence="2">
    <location>
        <position position="57"/>
    </location>
</feature>
<feature type="region of interest" description="Disordered" evidence="4">
    <location>
        <begin position="68"/>
        <end position="90"/>
    </location>
</feature>
<dbReference type="InterPro" id="IPR001608">
    <property type="entry name" value="Ala_racemase_N"/>
</dbReference>
<evidence type="ECO:0000313" key="6">
    <source>
        <dbReference type="EMBL" id="PVH98673.1"/>
    </source>
</evidence>
<proteinExistence type="inferred from homology"/>
<dbReference type="InterPro" id="IPR011078">
    <property type="entry name" value="PyrdxlP_homeostasis"/>
</dbReference>
<dbReference type="PROSITE" id="PS01211">
    <property type="entry name" value="UPF0001"/>
    <property type="match status" value="1"/>
</dbReference>
<feature type="region of interest" description="Disordered" evidence="4">
    <location>
        <begin position="1"/>
        <end position="25"/>
    </location>
</feature>
<dbReference type="Pfam" id="PF01168">
    <property type="entry name" value="Ala_racemase_N"/>
    <property type="match status" value="1"/>
</dbReference>
<dbReference type="AlphaFoldDB" id="A0A2V1DM08"/>
<dbReference type="PANTHER" id="PTHR10146">
    <property type="entry name" value="PROLINE SYNTHETASE CO-TRANSCRIBED BACTERIAL HOMOLOG PROTEIN"/>
    <property type="match status" value="1"/>
</dbReference>
<evidence type="ECO:0000259" key="5">
    <source>
        <dbReference type="Pfam" id="PF01168"/>
    </source>
</evidence>
<feature type="compositionally biased region" description="Low complexity" evidence="4">
    <location>
        <begin position="1"/>
        <end position="18"/>
    </location>
</feature>
<accession>A0A2V1DM08</accession>
<comment type="function">
    <text evidence="2">Pyridoxal 5'-phosphate (PLP)-binding protein, which may be involved in intracellular homeostatic regulation of pyridoxal 5'-phosphate (PLP), the active form of vitamin B6.</text>
</comment>
<keyword evidence="7" id="KW-1185">Reference proteome</keyword>
<feature type="domain" description="Alanine racemase N-terminal" evidence="5">
    <location>
        <begin position="91"/>
        <end position="301"/>
    </location>
</feature>
<feature type="compositionally biased region" description="Pro residues" evidence="4">
    <location>
        <begin position="71"/>
        <end position="85"/>
    </location>
</feature>
<feature type="compositionally biased region" description="Low complexity" evidence="4">
    <location>
        <begin position="159"/>
        <end position="179"/>
    </location>
</feature>
<dbReference type="Gene3D" id="3.20.20.10">
    <property type="entry name" value="Alanine racemase"/>
    <property type="match status" value="1"/>
</dbReference>
<evidence type="ECO:0000313" key="7">
    <source>
        <dbReference type="Proteomes" id="UP000244855"/>
    </source>
</evidence>